<name>A0AA96KRV5_9CAUD</name>
<organism evidence="1">
    <name type="scientific">Bacillus phage SDFMU_Pbc</name>
    <dbReference type="NCBI Taxonomy" id="3076135"/>
    <lineage>
        <taxon>Viruses</taxon>
        <taxon>Duplodnaviria</taxon>
        <taxon>Heunggongvirae</taxon>
        <taxon>Uroviricota</taxon>
        <taxon>Caudoviricetes</taxon>
        <taxon>Herelleviridae</taxon>
        <taxon>Bastillevirinae</taxon>
        <taxon>Agatevirus</taxon>
        <taxon>Agatevirus agate</taxon>
    </lineage>
</organism>
<proteinExistence type="predicted"/>
<sequence>MAKKVSKIEIKLINNAVYYVDPTITNSFGVPERPEAIIWNCIVGSAAGLLKVYPTVDLTGDMKYINPQMIVEVVVGYE</sequence>
<dbReference type="InterPro" id="IPR055633">
    <property type="entry name" value="DUF7209"/>
</dbReference>
<dbReference type="EMBL" id="OQ884030">
    <property type="protein sequence ID" value="WNO29795.1"/>
    <property type="molecule type" value="Genomic_DNA"/>
</dbReference>
<dbReference type="Pfam" id="PF23839">
    <property type="entry name" value="DUF7209"/>
    <property type="match status" value="1"/>
</dbReference>
<accession>A0AA96KRV5</accession>
<reference evidence="1" key="1">
    <citation type="submission" date="2023-04" db="EMBL/GenBank/DDBJ databases">
        <authorList>
            <person name="Zhang X."/>
        </authorList>
    </citation>
    <scope>NUCLEOTIDE SEQUENCE</scope>
</reference>
<evidence type="ECO:0000313" key="1">
    <source>
        <dbReference type="EMBL" id="WNO29795.1"/>
    </source>
</evidence>
<protein>
    <submittedName>
        <fullName evidence="1">Uncharacterized protein</fullName>
    </submittedName>
</protein>